<gene>
    <name evidence="1" type="ORF">BV22DRAFT_1045366</name>
</gene>
<reference evidence="1" key="1">
    <citation type="journal article" date="2021" name="New Phytol.">
        <title>Evolutionary innovations through gain and loss of genes in the ectomycorrhizal Boletales.</title>
        <authorList>
            <person name="Wu G."/>
            <person name="Miyauchi S."/>
            <person name="Morin E."/>
            <person name="Kuo A."/>
            <person name="Drula E."/>
            <person name="Varga T."/>
            <person name="Kohler A."/>
            <person name="Feng B."/>
            <person name="Cao Y."/>
            <person name="Lipzen A."/>
            <person name="Daum C."/>
            <person name="Hundley H."/>
            <person name="Pangilinan J."/>
            <person name="Johnson J."/>
            <person name="Barry K."/>
            <person name="LaButti K."/>
            <person name="Ng V."/>
            <person name="Ahrendt S."/>
            <person name="Min B."/>
            <person name="Choi I.G."/>
            <person name="Park H."/>
            <person name="Plett J.M."/>
            <person name="Magnuson J."/>
            <person name="Spatafora J.W."/>
            <person name="Nagy L.G."/>
            <person name="Henrissat B."/>
            <person name="Grigoriev I.V."/>
            <person name="Yang Z.L."/>
            <person name="Xu J."/>
            <person name="Martin F.M."/>
        </authorList>
    </citation>
    <scope>NUCLEOTIDE SEQUENCE</scope>
    <source>
        <strain evidence="1">KUC20120723A-06</strain>
    </source>
</reference>
<organism evidence="1 2">
    <name type="scientific">Leucogyrophana mollusca</name>
    <dbReference type="NCBI Taxonomy" id="85980"/>
    <lineage>
        <taxon>Eukaryota</taxon>
        <taxon>Fungi</taxon>
        <taxon>Dikarya</taxon>
        <taxon>Basidiomycota</taxon>
        <taxon>Agaricomycotina</taxon>
        <taxon>Agaricomycetes</taxon>
        <taxon>Agaricomycetidae</taxon>
        <taxon>Boletales</taxon>
        <taxon>Boletales incertae sedis</taxon>
        <taxon>Leucogyrophana</taxon>
    </lineage>
</organism>
<sequence length="330" mass="36437">MGFCSEGPFVIGYTLCFGLMGVLAVQTFIYFNRFPNDRMWIKILVSIVFLLESLITVFAFHGFWTGVTVHGSDLSAIVAAGQGGVSLQPDPLWSFEALAPLTGLVSSLTHGFFCWRIWAVRHSIFVPVLVMMVSLLQFAMVTYGGIKFGLVPDLDANHPMPFYLPIWLCGSLLCDLAISVYMTMSLLQGKSNFKATRSLSMKLIRLTIETGLVTTTAALIELILAIAFRVTMYHLALYGSNVLFRYMRLSNELSNRYANCLVATLNARLGLNSVLDSQKTVAMWDDSSNSATHSGSGSGRNGHIQIHTKVETNIEMEAFPEISQKSFLDA</sequence>
<comment type="caution">
    <text evidence="1">The sequence shown here is derived from an EMBL/GenBank/DDBJ whole genome shotgun (WGS) entry which is preliminary data.</text>
</comment>
<dbReference type="Proteomes" id="UP000790709">
    <property type="component" value="Unassembled WGS sequence"/>
</dbReference>
<protein>
    <submittedName>
        <fullName evidence="1">Uncharacterized protein</fullName>
    </submittedName>
</protein>
<keyword evidence="2" id="KW-1185">Reference proteome</keyword>
<evidence type="ECO:0000313" key="1">
    <source>
        <dbReference type="EMBL" id="KAH7927443.1"/>
    </source>
</evidence>
<dbReference type="EMBL" id="MU266366">
    <property type="protein sequence ID" value="KAH7927443.1"/>
    <property type="molecule type" value="Genomic_DNA"/>
</dbReference>
<accession>A0ACB8BS64</accession>
<evidence type="ECO:0000313" key="2">
    <source>
        <dbReference type="Proteomes" id="UP000790709"/>
    </source>
</evidence>
<name>A0ACB8BS64_9AGAM</name>
<proteinExistence type="predicted"/>